<dbReference type="PROSITE" id="PS51826">
    <property type="entry name" value="PSBD"/>
    <property type="match status" value="1"/>
</dbReference>
<dbReference type="PANTHER" id="PTHR43178:SF2">
    <property type="entry name" value="DIHYDROLIPOYLLYSINE-RESIDUE ACETYLTRANSFERASE COMPONENT OF PYRUVATE DEHYDROGENASE COMPLEX"/>
    <property type="match status" value="1"/>
</dbReference>
<dbReference type="EC" id="2.3.1.12" evidence="9"/>
<dbReference type="GO" id="GO:0031405">
    <property type="term" value="F:lipoic acid binding"/>
    <property type="evidence" value="ECO:0007669"/>
    <property type="project" value="TreeGrafter"/>
</dbReference>
<dbReference type="FunFam" id="2.40.50.100:FF:000009">
    <property type="entry name" value="Acetyltransferase component of pyruvate dehydrogenase complex"/>
    <property type="match status" value="1"/>
</dbReference>
<dbReference type="InterPro" id="IPR006256">
    <property type="entry name" value="AcTrfase_Pyrv_DH_cplx"/>
</dbReference>
<dbReference type="GO" id="GO:0005737">
    <property type="term" value="C:cytoplasm"/>
    <property type="evidence" value="ECO:0007669"/>
    <property type="project" value="TreeGrafter"/>
</dbReference>
<name>A0A4R3YLM5_9GAMM</name>
<dbReference type="InterPro" id="IPR003016">
    <property type="entry name" value="2-oxoA_DH_lipoyl-BS"/>
</dbReference>
<dbReference type="OrthoDB" id="9805770at2"/>
<dbReference type="InterPro" id="IPR000089">
    <property type="entry name" value="Biotin_lipoyl"/>
</dbReference>
<dbReference type="Gene3D" id="3.30.559.10">
    <property type="entry name" value="Chloramphenicol acetyltransferase-like domain"/>
    <property type="match status" value="1"/>
</dbReference>
<evidence type="ECO:0000256" key="5">
    <source>
        <dbReference type="ARBA" id="ARBA00022823"/>
    </source>
</evidence>
<dbReference type="NCBIfam" id="TIGR01348">
    <property type="entry name" value="PDHac_trf_long"/>
    <property type="match status" value="1"/>
</dbReference>
<comment type="cofactor">
    <cofactor evidence="9">
        <name>(R)-lipoate</name>
        <dbReference type="ChEBI" id="CHEBI:83088"/>
    </cofactor>
    <text evidence="9">Binds 1 lipoyl cofactor covalently.</text>
</comment>
<comment type="function">
    <text evidence="7">The pyruvate dehydrogenase complex catalyzes the overall conversion of pyruvate to acetyl-CoA and CO(2). It contains multiple copies of three enzymatic components: pyruvate dehydrogenase (E1), dihydrolipoamide acetyltransferase (E2) and lipoamide dehydrogenase (E3).</text>
</comment>
<evidence type="ECO:0000313" key="12">
    <source>
        <dbReference type="EMBL" id="TCV93160.1"/>
    </source>
</evidence>
<dbReference type="InterPro" id="IPR001078">
    <property type="entry name" value="2-oxoacid_DH_actylTfrase"/>
</dbReference>
<dbReference type="GO" id="GO:0045254">
    <property type="term" value="C:pyruvate dehydrogenase complex"/>
    <property type="evidence" value="ECO:0007669"/>
    <property type="project" value="UniProtKB-UniRule"/>
</dbReference>
<dbReference type="InterPro" id="IPR023213">
    <property type="entry name" value="CAT-like_dom_sf"/>
</dbReference>
<dbReference type="PROSITE" id="PS00189">
    <property type="entry name" value="LIPOYL"/>
    <property type="match status" value="1"/>
</dbReference>
<proteinExistence type="inferred from homology"/>
<dbReference type="EMBL" id="SMCS01000005">
    <property type="protein sequence ID" value="TCV93160.1"/>
    <property type="molecule type" value="Genomic_DNA"/>
</dbReference>
<keyword evidence="5 9" id="KW-0450">Lipoyl</keyword>
<evidence type="ECO:0000256" key="7">
    <source>
        <dbReference type="ARBA" id="ARBA00025211"/>
    </source>
</evidence>
<comment type="catalytic activity">
    <reaction evidence="8 9">
        <text>N(6)-[(R)-dihydrolipoyl]-L-lysyl-[protein] + acetyl-CoA = N(6)-[(R)-S(8)-acetyldihydrolipoyl]-L-lysyl-[protein] + CoA</text>
        <dbReference type="Rhea" id="RHEA:17017"/>
        <dbReference type="Rhea" id="RHEA-COMP:10475"/>
        <dbReference type="Rhea" id="RHEA-COMP:10478"/>
        <dbReference type="ChEBI" id="CHEBI:57287"/>
        <dbReference type="ChEBI" id="CHEBI:57288"/>
        <dbReference type="ChEBI" id="CHEBI:83100"/>
        <dbReference type="ChEBI" id="CHEBI:83111"/>
        <dbReference type="EC" id="2.3.1.12"/>
    </reaction>
</comment>
<evidence type="ECO:0000256" key="6">
    <source>
        <dbReference type="ARBA" id="ARBA00023315"/>
    </source>
</evidence>
<keyword evidence="6 9" id="KW-0012">Acyltransferase</keyword>
<evidence type="ECO:0000256" key="9">
    <source>
        <dbReference type="RuleBase" id="RU361137"/>
    </source>
</evidence>
<organism evidence="12 13">
    <name type="scientific">Luteibacter rhizovicinus</name>
    <dbReference type="NCBI Taxonomy" id="242606"/>
    <lineage>
        <taxon>Bacteria</taxon>
        <taxon>Pseudomonadati</taxon>
        <taxon>Pseudomonadota</taxon>
        <taxon>Gammaproteobacteria</taxon>
        <taxon>Lysobacterales</taxon>
        <taxon>Rhodanobacteraceae</taxon>
        <taxon>Luteibacter</taxon>
    </lineage>
</organism>
<comment type="similarity">
    <text evidence="1 9">Belongs to the 2-oxoacid dehydrogenase family.</text>
</comment>
<keyword evidence="3 9" id="KW-0808">Transferase</keyword>
<keyword evidence="4" id="KW-0677">Repeat</keyword>
<keyword evidence="12" id="KW-0670">Pyruvate</keyword>
<dbReference type="Pfam" id="PF02817">
    <property type="entry name" value="E3_binding"/>
    <property type="match status" value="1"/>
</dbReference>
<comment type="caution">
    <text evidence="12">The sequence shown here is derived from an EMBL/GenBank/DDBJ whole genome shotgun (WGS) entry which is preliminary data.</text>
</comment>
<sequence>MDNLKEVRVPDLGGAHDVPVIEWLVKVGDRVAVNQGIITLESDKATMEVPSSMAGIVRELKAHLGDILSEGNVIALIEVSDATVDIATSVADARPPHEADAAPLVRRVAIAATEPAEKPRIENSQASARWDASFVVPGDAPYASPTVRQLARELGVELAQVTGTGRNGRMLRGDVETYVRTALSVDSRRIETTASQALGGGLNLQPWPNIDFAKFGAIETQSLSRIQKVSGANLSRSWVVVPHVTQHDHADVTDLEAFRVQLNRETEKDGTKVTMLAFLIKASVVLLKRFPHVNASLDESGDTLILKKYYHVGFAADTPRGLVMPVLRDADKKGIREIARETASLATNARDSKLGPADMQGGCFSISSLGGIGGTAFTPIVNAPEVAILGVSKSSIQPVWDGTAFRPRLLLPLSLSYDHRVIDGAAAARFTAELAQLLGDFRRALL</sequence>
<dbReference type="SUPFAM" id="SSF51230">
    <property type="entry name" value="Single hybrid motif"/>
    <property type="match status" value="1"/>
</dbReference>
<dbReference type="Pfam" id="PF00198">
    <property type="entry name" value="2-oxoacid_dh"/>
    <property type="match status" value="1"/>
</dbReference>
<dbReference type="GO" id="GO:0006086">
    <property type="term" value="P:pyruvate decarboxylation to acetyl-CoA"/>
    <property type="evidence" value="ECO:0007669"/>
    <property type="project" value="UniProtKB-UniRule"/>
</dbReference>
<reference evidence="12 13" key="1">
    <citation type="submission" date="2019-03" db="EMBL/GenBank/DDBJ databases">
        <title>Above-ground endophytic microbial communities from plants in different locations in the United States.</title>
        <authorList>
            <person name="Frank C."/>
        </authorList>
    </citation>
    <scope>NUCLEOTIDE SEQUENCE [LARGE SCALE GENOMIC DNA]</scope>
    <source>
        <strain evidence="12 13">LP_13_YM</strain>
    </source>
</reference>
<evidence type="ECO:0000256" key="2">
    <source>
        <dbReference type="ARBA" id="ARBA00011484"/>
    </source>
</evidence>
<evidence type="ECO:0000259" key="11">
    <source>
        <dbReference type="PROSITE" id="PS51826"/>
    </source>
</evidence>
<dbReference type="CDD" id="cd06849">
    <property type="entry name" value="lipoyl_domain"/>
    <property type="match status" value="1"/>
</dbReference>
<dbReference type="SUPFAM" id="SSF47005">
    <property type="entry name" value="Peripheral subunit-binding domain of 2-oxo acid dehydrogenase complex"/>
    <property type="match status" value="1"/>
</dbReference>
<comment type="subunit">
    <text evidence="2 9">Forms a 24-polypeptide structural core with octahedral symmetry.</text>
</comment>
<dbReference type="Gene3D" id="2.40.50.100">
    <property type="match status" value="1"/>
</dbReference>
<evidence type="ECO:0000256" key="4">
    <source>
        <dbReference type="ARBA" id="ARBA00022737"/>
    </source>
</evidence>
<dbReference type="PROSITE" id="PS50968">
    <property type="entry name" value="BIOTINYL_LIPOYL"/>
    <property type="match status" value="1"/>
</dbReference>
<accession>A0A4R3YLM5</accession>
<dbReference type="Pfam" id="PF00364">
    <property type="entry name" value="Biotin_lipoyl"/>
    <property type="match status" value="1"/>
</dbReference>
<evidence type="ECO:0000259" key="10">
    <source>
        <dbReference type="PROSITE" id="PS50968"/>
    </source>
</evidence>
<evidence type="ECO:0000256" key="8">
    <source>
        <dbReference type="ARBA" id="ARBA00048370"/>
    </source>
</evidence>
<evidence type="ECO:0000256" key="1">
    <source>
        <dbReference type="ARBA" id="ARBA00007317"/>
    </source>
</evidence>
<dbReference type="InterPro" id="IPR004167">
    <property type="entry name" value="PSBD"/>
</dbReference>
<dbReference type="Gene3D" id="4.10.320.10">
    <property type="entry name" value="E3-binding domain"/>
    <property type="match status" value="1"/>
</dbReference>
<protein>
    <recommendedName>
        <fullName evidence="9">Acetyltransferase component of pyruvate dehydrogenase complex</fullName>
        <ecNumber evidence="9">2.3.1.12</ecNumber>
    </recommendedName>
</protein>
<dbReference type="InterPro" id="IPR011053">
    <property type="entry name" value="Single_hybrid_motif"/>
</dbReference>
<dbReference type="InterPro" id="IPR050743">
    <property type="entry name" value="2-oxoacid_DH_E2_comp"/>
</dbReference>
<evidence type="ECO:0000313" key="13">
    <source>
        <dbReference type="Proteomes" id="UP000295645"/>
    </source>
</evidence>
<keyword evidence="13" id="KW-1185">Reference proteome</keyword>
<dbReference type="SUPFAM" id="SSF52777">
    <property type="entry name" value="CoA-dependent acyltransferases"/>
    <property type="match status" value="1"/>
</dbReference>
<dbReference type="GO" id="GO:0004742">
    <property type="term" value="F:dihydrolipoyllysine-residue acetyltransferase activity"/>
    <property type="evidence" value="ECO:0007669"/>
    <property type="project" value="UniProtKB-UniRule"/>
</dbReference>
<dbReference type="AlphaFoldDB" id="A0A4R3YLM5"/>
<dbReference type="PANTHER" id="PTHR43178">
    <property type="entry name" value="DIHYDROLIPOAMIDE ACETYLTRANSFERASE COMPONENT OF PYRUVATE DEHYDROGENASE COMPLEX"/>
    <property type="match status" value="1"/>
</dbReference>
<feature type="domain" description="Lipoyl-binding" evidence="10">
    <location>
        <begin position="4"/>
        <end position="78"/>
    </location>
</feature>
<dbReference type="InterPro" id="IPR036625">
    <property type="entry name" value="E3-bd_dom_sf"/>
</dbReference>
<feature type="domain" description="Peripheral subunit-binding (PSBD)" evidence="11">
    <location>
        <begin position="142"/>
        <end position="179"/>
    </location>
</feature>
<gene>
    <name evidence="12" type="ORF">EC912_10520</name>
</gene>
<dbReference type="FunFam" id="3.30.559.10:FF:000004">
    <property type="entry name" value="Acetyltransferase component of pyruvate dehydrogenase complex"/>
    <property type="match status" value="1"/>
</dbReference>
<evidence type="ECO:0000256" key="3">
    <source>
        <dbReference type="ARBA" id="ARBA00022679"/>
    </source>
</evidence>
<dbReference type="Proteomes" id="UP000295645">
    <property type="component" value="Unassembled WGS sequence"/>
</dbReference>